<sequence length="42" mass="5091">MEMEVPQEKPKWQISNNLFTFQSVPYDHLPLSTEERNKKIRT</sequence>
<reference evidence="1" key="1">
    <citation type="submission" date="2020-09" db="EMBL/GenBank/DDBJ databases">
        <title>Genome-Enabled Discovery of Anthraquinone Biosynthesis in Senna tora.</title>
        <authorList>
            <person name="Kang S.-H."/>
            <person name="Pandey R.P."/>
            <person name="Lee C.-M."/>
            <person name="Sim J.-S."/>
            <person name="Jeong J.-T."/>
            <person name="Choi B.-S."/>
            <person name="Jung M."/>
            <person name="Ginzburg D."/>
            <person name="Zhao K."/>
            <person name="Won S.Y."/>
            <person name="Oh T.-J."/>
            <person name="Yu Y."/>
            <person name="Kim N.-H."/>
            <person name="Lee O.R."/>
            <person name="Lee T.-H."/>
            <person name="Bashyal P."/>
            <person name="Kim T.-S."/>
            <person name="Lee W.-H."/>
            <person name="Kawkins C."/>
            <person name="Kim C.-K."/>
            <person name="Kim J.S."/>
            <person name="Ahn B.O."/>
            <person name="Rhee S.Y."/>
            <person name="Sohng J.K."/>
        </authorList>
    </citation>
    <scope>NUCLEOTIDE SEQUENCE</scope>
    <source>
        <tissue evidence="1">Leaf</tissue>
    </source>
</reference>
<dbReference type="Proteomes" id="UP000634136">
    <property type="component" value="Unassembled WGS sequence"/>
</dbReference>
<evidence type="ECO:0000313" key="2">
    <source>
        <dbReference type="Proteomes" id="UP000634136"/>
    </source>
</evidence>
<comment type="caution">
    <text evidence="1">The sequence shown here is derived from an EMBL/GenBank/DDBJ whole genome shotgun (WGS) entry which is preliminary data.</text>
</comment>
<protein>
    <submittedName>
        <fullName evidence="1">Uncharacterized protein</fullName>
    </submittedName>
</protein>
<gene>
    <name evidence="1" type="ORF">G2W53_024042</name>
</gene>
<proteinExistence type="predicted"/>
<dbReference type="AlphaFoldDB" id="A0A834WDJ0"/>
<evidence type="ECO:0000313" key="1">
    <source>
        <dbReference type="EMBL" id="KAF7818587.1"/>
    </source>
</evidence>
<organism evidence="1 2">
    <name type="scientific">Senna tora</name>
    <dbReference type="NCBI Taxonomy" id="362788"/>
    <lineage>
        <taxon>Eukaryota</taxon>
        <taxon>Viridiplantae</taxon>
        <taxon>Streptophyta</taxon>
        <taxon>Embryophyta</taxon>
        <taxon>Tracheophyta</taxon>
        <taxon>Spermatophyta</taxon>
        <taxon>Magnoliopsida</taxon>
        <taxon>eudicotyledons</taxon>
        <taxon>Gunneridae</taxon>
        <taxon>Pentapetalae</taxon>
        <taxon>rosids</taxon>
        <taxon>fabids</taxon>
        <taxon>Fabales</taxon>
        <taxon>Fabaceae</taxon>
        <taxon>Caesalpinioideae</taxon>
        <taxon>Cassia clade</taxon>
        <taxon>Senna</taxon>
    </lineage>
</organism>
<name>A0A834WDJ0_9FABA</name>
<accession>A0A834WDJ0</accession>
<dbReference type="EMBL" id="JAAIUW010000008">
    <property type="protein sequence ID" value="KAF7818587.1"/>
    <property type="molecule type" value="Genomic_DNA"/>
</dbReference>
<keyword evidence="2" id="KW-1185">Reference proteome</keyword>